<dbReference type="PRINTS" id="PR00344">
    <property type="entry name" value="BCTRLSENSOR"/>
</dbReference>
<dbReference type="PANTHER" id="PTHR42878">
    <property type="entry name" value="TWO-COMPONENT HISTIDINE KINASE"/>
    <property type="match status" value="1"/>
</dbReference>
<dbReference type="InterPro" id="IPR050351">
    <property type="entry name" value="BphY/WalK/GraS-like"/>
</dbReference>
<evidence type="ECO:0000256" key="5">
    <source>
        <dbReference type="ARBA" id="ARBA00022679"/>
    </source>
</evidence>
<evidence type="ECO:0000256" key="6">
    <source>
        <dbReference type="ARBA" id="ARBA00022777"/>
    </source>
</evidence>
<dbReference type="SUPFAM" id="SSF55781">
    <property type="entry name" value="GAF domain-like"/>
    <property type="match status" value="1"/>
</dbReference>
<dbReference type="CDD" id="cd00082">
    <property type="entry name" value="HisKA"/>
    <property type="match status" value="1"/>
</dbReference>
<dbReference type="InterPro" id="IPR036890">
    <property type="entry name" value="HATPase_C_sf"/>
</dbReference>
<dbReference type="Gene3D" id="3.30.565.10">
    <property type="entry name" value="Histidine kinase-like ATPase, C-terminal domain"/>
    <property type="match status" value="1"/>
</dbReference>
<dbReference type="PANTHER" id="PTHR42878:SF15">
    <property type="entry name" value="BACTERIOPHYTOCHROME"/>
    <property type="match status" value="1"/>
</dbReference>
<dbReference type="InterPro" id="IPR036097">
    <property type="entry name" value="HisK_dim/P_sf"/>
</dbReference>
<dbReference type="Gene3D" id="3.30.450.40">
    <property type="match status" value="1"/>
</dbReference>
<dbReference type="SUPFAM" id="SSF55874">
    <property type="entry name" value="ATPase domain of HSP90 chaperone/DNA topoisomerase II/histidine kinase"/>
    <property type="match status" value="1"/>
</dbReference>
<proteinExistence type="predicted"/>
<comment type="subcellular location">
    <subcellularLocation>
        <location evidence="2">Cell inner membrane</location>
        <topology evidence="2">Multi-pass membrane protein</topology>
    </subcellularLocation>
</comment>
<dbReference type="InterPro" id="IPR003661">
    <property type="entry name" value="HisK_dim/P_dom"/>
</dbReference>
<dbReference type="InterPro" id="IPR005467">
    <property type="entry name" value="His_kinase_dom"/>
</dbReference>
<dbReference type="Gene3D" id="1.10.287.130">
    <property type="match status" value="1"/>
</dbReference>
<keyword evidence="5 8" id="KW-0808">Transferase</keyword>
<dbReference type="EMBL" id="CP051461">
    <property type="protein sequence ID" value="QJC56311.1"/>
    <property type="molecule type" value="Genomic_DNA"/>
</dbReference>
<evidence type="ECO:0000256" key="2">
    <source>
        <dbReference type="ARBA" id="ARBA00004429"/>
    </source>
</evidence>
<gene>
    <name evidence="8" type="primary">cph1_1</name>
    <name evidence="8" type="ORF">HC248_01613</name>
</gene>
<dbReference type="InterPro" id="IPR003594">
    <property type="entry name" value="HATPase_dom"/>
</dbReference>
<dbReference type="GO" id="GO:0000156">
    <property type="term" value="F:phosphorelay response regulator activity"/>
    <property type="evidence" value="ECO:0007669"/>
    <property type="project" value="TreeGrafter"/>
</dbReference>
<feature type="domain" description="Histidine kinase" evidence="7">
    <location>
        <begin position="201"/>
        <end position="413"/>
    </location>
</feature>
<dbReference type="Pfam" id="PF00512">
    <property type="entry name" value="HisKA"/>
    <property type="match status" value="1"/>
</dbReference>
<organism evidence="8 9">
    <name type="scientific">Polaromonas vacuolata</name>
    <dbReference type="NCBI Taxonomy" id="37448"/>
    <lineage>
        <taxon>Bacteria</taxon>
        <taxon>Pseudomonadati</taxon>
        <taxon>Pseudomonadota</taxon>
        <taxon>Betaproteobacteria</taxon>
        <taxon>Burkholderiales</taxon>
        <taxon>Comamonadaceae</taxon>
        <taxon>Polaromonas</taxon>
    </lineage>
</organism>
<evidence type="ECO:0000313" key="8">
    <source>
        <dbReference type="EMBL" id="QJC56311.1"/>
    </source>
</evidence>
<dbReference type="RefSeq" id="WP_168922033.1">
    <property type="nucleotide sequence ID" value="NZ_CP051461.1"/>
</dbReference>
<dbReference type="PROSITE" id="PS50109">
    <property type="entry name" value="HIS_KIN"/>
    <property type="match status" value="1"/>
</dbReference>
<dbReference type="KEGG" id="pvac:HC248_01613"/>
<dbReference type="GO" id="GO:0007234">
    <property type="term" value="P:osmosensory signaling via phosphorelay pathway"/>
    <property type="evidence" value="ECO:0007669"/>
    <property type="project" value="TreeGrafter"/>
</dbReference>
<protein>
    <recommendedName>
        <fullName evidence="3">histidine kinase</fullName>
        <ecNumber evidence="3">2.7.13.3</ecNumber>
    </recommendedName>
</protein>
<evidence type="ECO:0000313" key="9">
    <source>
        <dbReference type="Proteomes" id="UP000502041"/>
    </source>
</evidence>
<keyword evidence="6" id="KW-0418">Kinase</keyword>
<dbReference type="GO" id="GO:0030295">
    <property type="term" value="F:protein kinase activator activity"/>
    <property type="evidence" value="ECO:0007669"/>
    <property type="project" value="TreeGrafter"/>
</dbReference>
<evidence type="ECO:0000256" key="1">
    <source>
        <dbReference type="ARBA" id="ARBA00000085"/>
    </source>
</evidence>
<dbReference type="GO" id="GO:0005886">
    <property type="term" value="C:plasma membrane"/>
    <property type="evidence" value="ECO:0007669"/>
    <property type="project" value="UniProtKB-SubCell"/>
</dbReference>
<keyword evidence="4" id="KW-0597">Phosphoprotein</keyword>
<dbReference type="Pfam" id="PF02518">
    <property type="entry name" value="HATPase_c"/>
    <property type="match status" value="1"/>
</dbReference>
<sequence length="413" mass="45464">MSSSLRATAKKEDQTQLHHLLITSEAAVSIIGQKTLTSMMQEVVNQALSIIGAQMSQLSLTLDFDGIRHFNAIATDSPENSDKSSSSSSLKTHHDLEMSVAQYGRPIRLGRNDTYVDVPADDKSSHCELGWLGVPVLDKDGVNIGLLQLSEKLDGEFNTKDEYFAIELAQLAAGALNNFNLLSQMRELNLSNVALKTFSHSVSHDLRSPLNVIDGFSRLLAKEITGEQNNKVQQCLARIHSGVTQMSGLIDGMLSLAMHTPTQLHTETTDLSQISNAILESLQRQSPQRQVRLKVKDNLIVRGDSRLLQSVMQNLIENAWKFSEKQESSHIEIGFCDKQQAFFVKDNGVGFDMLHARELFTDFERLPSAQGYAGFGVGLASAARVISRHGGRIWAESKPDCGATFFFTVSSAN</sequence>
<name>A0A6H2H8V5_9BURK</name>
<dbReference type="GO" id="GO:0000155">
    <property type="term" value="F:phosphorelay sensor kinase activity"/>
    <property type="evidence" value="ECO:0007669"/>
    <property type="project" value="InterPro"/>
</dbReference>
<evidence type="ECO:0000259" key="7">
    <source>
        <dbReference type="PROSITE" id="PS50109"/>
    </source>
</evidence>
<dbReference type="FunFam" id="3.30.565.10:FF:000006">
    <property type="entry name" value="Sensor histidine kinase WalK"/>
    <property type="match status" value="1"/>
</dbReference>
<comment type="catalytic activity">
    <reaction evidence="1">
        <text>ATP + protein L-histidine = ADP + protein N-phospho-L-histidine.</text>
        <dbReference type="EC" id="2.7.13.3"/>
    </reaction>
</comment>
<accession>A0A6H2H8V5</accession>
<dbReference type="SMART" id="SM00388">
    <property type="entry name" value="HisKA"/>
    <property type="match status" value="1"/>
</dbReference>
<dbReference type="AlphaFoldDB" id="A0A6H2H8V5"/>
<dbReference type="InterPro" id="IPR029016">
    <property type="entry name" value="GAF-like_dom_sf"/>
</dbReference>
<dbReference type="SMART" id="SM00387">
    <property type="entry name" value="HATPase_c"/>
    <property type="match status" value="1"/>
</dbReference>
<dbReference type="SUPFAM" id="SSF47384">
    <property type="entry name" value="Homodimeric domain of signal transducing histidine kinase"/>
    <property type="match status" value="1"/>
</dbReference>
<dbReference type="InterPro" id="IPR004358">
    <property type="entry name" value="Sig_transdc_His_kin-like_C"/>
</dbReference>
<dbReference type="Proteomes" id="UP000502041">
    <property type="component" value="Chromosome"/>
</dbReference>
<dbReference type="EC" id="2.7.13.3" evidence="3"/>
<keyword evidence="9" id="KW-1185">Reference proteome</keyword>
<evidence type="ECO:0000256" key="4">
    <source>
        <dbReference type="ARBA" id="ARBA00022553"/>
    </source>
</evidence>
<evidence type="ECO:0000256" key="3">
    <source>
        <dbReference type="ARBA" id="ARBA00012438"/>
    </source>
</evidence>
<reference evidence="8 9" key="1">
    <citation type="submission" date="2020-04" db="EMBL/GenBank/DDBJ databases">
        <title>Complete genome of a Psychrophilic, Marine, Gas Vacuolate Bacterium Polaromonas vacuolata KCTC 22033T.</title>
        <authorList>
            <person name="Hwang K."/>
            <person name="Kim K.M."/>
        </authorList>
    </citation>
    <scope>NUCLEOTIDE SEQUENCE [LARGE SCALE GENOMIC DNA]</scope>
    <source>
        <strain evidence="8 9">KCTC 22033</strain>
    </source>
</reference>